<feature type="chain" id="PRO_5013021329" evidence="1">
    <location>
        <begin position="19"/>
        <end position="425"/>
    </location>
</feature>
<organism evidence="2">
    <name type="scientific">Culex tarsalis</name>
    <name type="common">Encephalitis mosquito</name>
    <dbReference type="NCBI Taxonomy" id="7177"/>
    <lineage>
        <taxon>Eukaryota</taxon>
        <taxon>Metazoa</taxon>
        <taxon>Ecdysozoa</taxon>
        <taxon>Arthropoda</taxon>
        <taxon>Hexapoda</taxon>
        <taxon>Insecta</taxon>
        <taxon>Pterygota</taxon>
        <taxon>Neoptera</taxon>
        <taxon>Endopterygota</taxon>
        <taxon>Diptera</taxon>
        <taxon>Nematocera</taxon>
        <taxon>Culicoidea</taxon>
        <taxon>Culicidae</taxon>
        <taxon>Culicinae</taxon>
        <taxon>Culicini</taxon>
        <taxon>Culex</taxon>
        <taxon>Culex</taxon>
    </lineage>
</organism>
<reference evidence="2" key="1">
    <citation type="submission" date="2017-01" db="EMBL/GenBank/DDBJ databases">
        <title>A deep insight into the sialotranscriptome of adult male and female Cluex tarsalis mosquitoes.</title>
        <authorList>
            <person name="Ribeiro J.M."/>
            <person name="Moreira F."/>
            <person name="Bernard K.A."/>
            <person name="Calvo E."/>
        </authorList>
    </citation>
    <scope>NUCLEOTIDE SEQUENCE</scope>
    <source>
        <strain evidence="2">Kern County</strain>
        <tissue evidence="2">Salivary glands</tissue>
    </source>
</reference>
<dbReference type="AlphaFoldDB" id="A0A1Q3FK64"/>
<dbReference type="GO" id="GO:0008374">
    <property type="term" value="F:O-acyltransferase activity"/>
    <property type="evidence" value="ECO:0007669"/>
    <property type="project" value="InterPro"/>
</dbReference>
<protein>
    <submittedName>
        <fullName evidence="2">Putative group xv phospholipase a2</fullName>
    </submittedName>
</protein>
<feature type="signal peptide" evidence="1">
    <location>
        <begin position="1"/>
        <end position="18"/>
    </location>
</feature>
<dbReference type="EMBL" id="GFDL01007044">
    <property type="protein sequence ID" value="JAV28001.1"/>
    <property type="molecule type" value="Transcribed_RNA"/>
</dbReference>
<accession>A0A1Q3FK64</accession>
<evidence type="ECO:0000313" key="2">
    <source>
        <dbReference type="EMBL" id="JAV28001.1"/>
    </source>
</evidence>
<dbReference type="Pfam" id="PF02450">
    <property type="entry name" value="LCAT"/>
    <property type="match status" value="1"/>
</dbReference>
<dbReference type="PANTHER" id="PTHR11440">
    <property type="entry name" value="LECITHIN-CHOLESTEROL ACYLTRANSFERASE-RELATED"/>
    <property type="match status" value="1"/>
</dbReference>
<name>A0A1Q3FK64_CULTA</name>
<dbReference type="GO" id="GO:0006629">
    <property type="term" value="P:lipid metabolic process"/>
    <property type="evidence" value="ECO:0007669"/>
    <property type="project" value="InterPro"/>
</dbReference>
<keyword evidence="1" id="KW-0732">Signal</keyword>
<sequence length="425" mass="48165">MRLVPVFLLLMVASAAYGTIFGNGVKFVKDLADKLRRRNNKDFQRKLSPVIFVPGDGGSQMDAIINKVETVHFFCQKSTDTYFNLWLNKELLVPFVIDCWIDNMRLVYNSTTRKTENSPGVTTRIPGFGSSEPVEWIDPSHASVGAYFVNIGNALVQNGYKRDISIRGAPYDFRKGPSENKEWFIKLKHLVEETYTLNDDQPITFIVHSMGAPMTLLFLQMQSQDWKDKHIKRVISLAGAWAGSVKAIKCYAVGDDLGAFALSGKVMRAEQITNPSLAWLMPNPMIWKPNEVMVQTLSRAYTMDQLEDFFKDINFTDGWEMRKDSLPYAMNFSAPGVEIYCLYGTGIDTVENLNYEKTYDLSGKPTLKMGDGDGTVNRRSLEACQYWNGQQKQPVHLQEFPGADHMQILANLAVMDRIVKVLLFE</sequence>
<dbReference type="Gene3D" id="3.40.50.1820">
    <property type="entry name" value="alpha/beta hydrolase"/>
    <property type="match status" value="2"/>
</dbReference>
<dbReference type="InterPro" id="IPR003386">
    <property type="entry name" value="LACT/PDAT_acylTrfase"/>
</dbReference>
<proteinExistence type="predicted"/>
<dbReference type="InterPro" id="IPR029058">
    <property type="entry name" value="AB_hydrolase_fold"/>
</dbReference>
<dbReference type="SUPFAM" id="SSF53474">
    <property type="entry name" value="alpha/beta-Hydrolases"/>
    <property type="match status" value="1"/>
</dbReference>
<evidence type="ECO:0000256" key="1">
    <source>
        <dbReference type="SAM" id="SignalP"/>
    </source>
</evidence>